<protein>
    <submittedName>
        <fullName evidence="3">Uncharacterized conserved protein</fullName>
    </submittedName>
</protein>
<dbReference type="AlphaFoldDB" id="C7NFU0"/>
<reference evidence="3 4" key="1">
    <citation type="journal article" date="2009" name="Stand. Genomic Sci.">
        <title>Complete genome sequence of Kytococcus sedentarius type strain (541).</title>
        <authorList>
            <person name="Sims D."/>
            <person name="Brettin T."/>
            <person name="Detter J.C."/>
            <person name="Han C."/>
            <person name="Lapidus A."/>
            <person name="Copeland A."/>
            <person name="Glavina Del Rio T."/>
            <person name="Nolan M."/>
            <person name="Chen F."/>
            <person name="Lucas S."/>
            <person name="Tice H."/>
            <person name="Cheng J.F."/>
            <person name="Bruce D."/>
            <person name="Goodwin L."/>
            <person name="Pitluck S."/>
            <person name="Ovchinnikova G."/>
            <person name="Pati A."/>
            <person name="Ivanova N."/>
            <person name="Mavrommatis K."/>
            <person name="Chen A."/>
            <person name="Palaniappan K."/>
            <person name="D'haeseleer P."/>
            <person name="Chain P."/>
            <person name="Bristow J."/>
            <person name="Eisen J.A."/>
            <person name="Markowitz V."/>
            <person name="Hugenholtz P."/>
            <person name="Schneider S."/>
            <person name="Goker M."/>
            <person name="Pukall R."/>
            <person name="Kyrpides N.C."/>
            <person name="Klenk H.P."/>
        </authorList>
    </citation>
    <scope>NUCLEOTIDE SEQUENCE [LARGE SCALE GENOMIC DNA]</scope>
    <source>
        <strain evidence="4">ATCC 14392 / DSM 20547 / JCM 11482 / CCUG 33030 / NBRC 15357 / NCTC 11040 / CCM 314 / 541</strain>
    </source>
</reference>
<feature type="domain" description="YCII-related" evidence="2">
    <location>
        <begin position="28"/>
        <end position="100"/>
    </location>
</feature>
<dbReference type="PANTHER" id="PTHR37828">
    <property type="entry name" value="GSR2449 PROTEIN"/>
    <property type="match status" value="1"/>
</dbReference>
<proteinExistence type="inferred from homology"/>
<dbReference type="Proteomes" id="UP000006666">
    <property type="component" value="Chromosome"/>
</dbReference>
<dbReference type="STRING" id="478801.Ksed_24840"/>
<dbReference type="HOGENOM" id="CLU_110355_6_2_11"/>
<evidence type="ECO:0000313" key="4">
    <source>
        <dbReference type="Proteomes" id="UP000006666"/>
    </source>
</evidence>
<dbReference type="RefSeq" id="WP_015780374.1">
    <property type="nucleotide sequence ID" value="NC_013169.1"/>
</dbReference>
<dbReference type="PANTHER" id="PTHR37828:SF1">
    <property type="entry name" value="YCII-RELATED DOMAIN-CONTAINING PROTEIN"/>
    <property type="match status" value="1"/>
</dbReference>
<dbReference type="InterPro" id="IPR011008">
    <property type="entry name" value="Dimeric_a/b-barrel"/>
</dbReference>
<accession>C7NFU0</accession>
<evidence type="ECO:0000313" key="3">
    <source>
        <dbReference type="EMBL" id="ACV07448.1"/>
    </source>
</evidence>
<name>C7NFU0_KYTSD</name>
<dbReference type="SUPFAM" id="SSF54909">
    <property type="entry name" value="Dimeric alpha+beta barrel"/>
    <property type="match status" value="1"/>
</dbReference>
<evidence type="ECO:0000256" key="1">
    <source>
        <dbReference type="ARBA" id="ARBA00007689"/>
    </source>
</evidence>
<dbReference type="eggNOG" id="COG2350">
    <property type="taxonomic scope" value="Bacteria"/>
</dbReference>
<comment type="similarity">
    <text evidence="1">Belongs to the YciI family.</text>
</comment>
<evidence type="ECO:0000259" key="2">
    <source>
        <dbReference type="Pfam" id="PF03795"/>
    </source>
</evidence>
<dbReference type="KEGG" id="kse:Ksed_24840"/>
<dbReference type="EMBL" id="CP001686">
    <property type="protein sequence ID" value="ACV07448.1"/>
    <property type="molecule type" value="Genomic_DNA"/>
</dbReference>
<keyword evidence="4" id="KW-1185">Reference proteome</keyword>
<dbReference type="InterPro" id="IPR005545">
    <property type="entry name" value="YCII"/>
</dbReference>
<organism evidence="3 4">
    <name type="scientific">Kytococcus sedentarius (strain ATCC 14392 / DSM 20547 / JCM 11482 / CCUG 33030 / NBRC 15357 / NCTC 11040 / CCM 314 / 541)</name>
    <name type="common">Micrococcus sedentarius</name>
    <dbReference type="NCBI Taxonomy" id="478801"/>
    <lineage>
        <taxon>Bacteria</taxon>
        <taxon>Bacillati</taxon>
        <taxon>Actinomycetota</taxon>
        <taxon>Actinomycetes</taxon>
        <taxon>Micrococcales</taxon>
        <taxon>Kytococcaceae</taxon>
        <taxon>Kytococcus</taxon>
    </lineage>
</organism>
<gene>
    <name evidence="3" type="ordered locus">Ksed_24840</name>
</gene>
<dbReference type="Pfam" id="PF03795">
    <property type="entry name" value="YCII"/>
    <property type="match status" value="1"/>
</dbReference>
<sequence>MTDQPTSSTTPAPAPGAAPTFFVVRLTYTAALEEVDAVRDDHRAHLRVAVQRGLIVAAGPQDPRTGGVIIARGARDELEAHLADDPYVTHGLVEVDITPFAAVTLAPALSA</sequence>
<dbReference type="Gene3D" id="3.30.70.1060">
    <property type="entry name" value="Dimeric alpha+beta barrel"/>
    <property type="match status" value="1"/>
</dbReference>